<dbReference type="EMBL" id="PRDS01000009">
    <property type="protein sequence ID" value="PPB79793.1"/>
    <property type="molecule type" value="Genomic_DNA"/>
</dbReference>
<organism evidence="1 2">
    <name type="scientific">Albidovulum inexpectatum</name>
    <dbReference type="NCBI Taxonomy" id="196587"/>
    <lineage>
        <taxon>Bacteria</taxon>
        <taxon>Pseudomonadati</taxon>
        <taxon>Pseudomonadota</taxon>
        <taxon>Alphaproteobacteria</taxon>
        <taxon>Rhodobacterales</taxon>
        <taxon>Paracoccaceae</taxon>
        <taxon>Albidovulum</taxon>
    </lineage>
</organism>
<evidence type="ECO:0000313" key="1">
    <source>
        <dbReference type="EMBL" id="PPB79793.1"/>
    </source>
</evidence>
<comment type="caution">
    <text evidence="1">The sequence shown here is derived from an EMBL/GenBank/DDBJ whole genome shotgun (WGS) entry which is preliminary data.</text>
</comment>
<dbReference type="AlphaFoldDB" id="A0A2S5JEA2"/>
<keyword evidence="2" id="KW-1185">Reference proteome</keyword>
<reference evidence="1 2" key="1">
    <citation type="submission" date="2018-01" db="EMBL/GenBank/DDBJ databases">
        <title>Genomic Encyclopedia of Archaeal and Bacterial Type Strains, Phase II (KMG-II): from individual species to whole genera.</title>
        <authorList>
            <person name="Goeker M."/>
        </authorList>
    </citation>
    <scope>NUCLEOTIDE SEQUENCE [LARGE SCALE GENOMIC DNA]</scope>
    <source>
        <strain evidence="1 2">DSM 12048</strain>
    </source>
</reference>
<sequence length="65" mass="7379">MTRVIRFPDGELMRQRRLATARAALACLTDDEARELIAQVAEDRGRAWGDAVVNAIRRAQVRSRE</sequence>
<name>A0A2S5JEA2_9RHOB</name>
<gene>
    <name evidence="1" type="ORF">LV82_02584</name>
</gene>
<evidence type="ECO:0000313" key="2">
    <source>
        <dbReference type="Proteomes" id="UP000239736"/>
    </source>
</evidence>
<proteinExistence type="predicted"/>
<dbReference type="Proteomes" id="UP000239736">
    <property type="component" value="Unassembled WGS sequence"/>
</dbReference>
<dbReference type="RefSeq" id="WP_104072308.1">
    <property type="nucleotide sequence ID" value="NZ_PRDS01000009.1"/>
</dbReference>
<protein>
    <submittedName>
        <fullName evidence="1">Uncharacterized protein</fullName>
    </submittedName>
</protein>
<accession>A0A2S5JEA2</accession>